<evidence type="ECO:0000313" key="1">
    <source>
        <dbReference type="EMBL" id="KAJ5069235.1"/>
    </source>
</evidence>
<proteinExistence type="predicted"/>
<dbReference type="OrthoDB" id="194358at2759"/>
<dbReference type="EMBL" id="JAPDFW010000107">
    <property type="protein sequence ID" value="KAJ5069235.1"/>
    <property type="molecule type" value="Genomic_DNA"/>
</dbReference>
<dbReference type="AlphaFoldDB" id="A0A9Q0LB63"/>
<reference evidence="1" key="1">
    <citation type="submission" date="2022-10" db="EMBL/GenBank/DDBJ databases">
        <title>Novel sulphate-reducing endosymbionts in the free-living metamonad Anaeramoeba.</title>
        <authorList>
            <person name="Jerlstrom-Hultqvist J."/>
            <person name="Cepicka I."/>
            <person name="Gallot-Lavallee L."/>
            <person name="Salas-Leiva D."/>
            <person name="Curtis B.A."/>
            <person name="Zahonova K."/>
            <person name="Pipaliya S."/>
            <person name="Dacks J."/>
            <person name="Roger A.J."/>
        </authorList>
    </citation>
    <scope>NUCLEOTIDE SEQUENCE</scope>
    <source>
        <strain evidence="1">BMAN</strain>
    </source>
</reference>
<protein>
    <submittedName>
        <fullName evidence="1">Ankyrin repeat and socs box containing 4</fullName>
    </submittedName>
</protein>
<sequence length="133" mass="15672">MIENKGINLNLQDKTPIHYLFENKSITKEIIKLMIENKGINLNLQDKTPLHYLYLNPSVTMEIIQFLIDKGYLQEINPVEIEKELKLLDDEFNKSYYNGATLLHYFAQKEPINKDLFNHFINSGADWNKQDVK</sequence>
<dbReference type="InterPro" id="IPR002110">
    <property type="entry name" value="Ankyrin_rpt"/>
</dbReference>
<evidence type="ECO:0000313" key="2">
    <source>
        <dbReference type="Proteomes" id="UP001149090"/>
    </source>
</evidence>
<gene>
    <name evidence="1" type="ORF">M0811_11853</name>
</gene>
<dbReference type="Gene3D" id="1.25.40.20">
    <property type="entry name" value="Ankyrin repeat-containing domain"/>
    <property type="match status" value="1"/>
</dbReference>
<organism evidence="1 2">
    <name type="scientific">Anaeramoeba ignava</name>
    <name type="common">Anaerobic marine amoeba</name>
    <dbReference type="NCBI Taxonomy" id="1746090"/>
    <lineage>
        <taxon>Eukaryota</taxon>
        <taxon>Metamonada</taxon>
        <taxon>Anaeramoebidae</taxon>
        <taxon>Anaeramoeba</taxon>
    </lineage>
</organism>
<dbReference type="SMART" id="SM00248">
    <property type="entry name" value="ANK"/>
    <property type="match status" value="3"/>
</dbReference>
<accession>A0A9Q0LB63</accession>
<dbReference type="InterPro" id="IPR036770">
    <property type="entry name" value="Ankyrin_rpt-contain_sf"/>
</dbReference>
<dbReference type="Proteomes" id="UP001149090">
    <property type="component" value="Unassembled WGS sequence"/>
</dbReference>
<dbReference type="SUPFAM" id="SSF48403">
    <property type="entry name" value="Ankyrin repeat"/>
    <property type="match status" value="1"/>
</dbReference>
<keyword evidence="2" id="KW-1185">Reference proteome</keyword>
<comment type="caution">
    <text evidence="1">The sequence shown here is derived from an EMBL/GenBank/DDBJ whole genome shotgun (WGS) entry which is preliminary data.</text>
</comment>
<name>A0A9Q0LB63_ANAIG</name>